<protein>
    <recommendedName>
        <fullName evidence="2">Replication protein A OB domain-containing protein</fullName>
    </recommendedName>
</protein>
<dbReference type="InterPro" id="IPR012340">
    <property type="entry name" value="NA-bd_OB-fold"/>
</dbReference>
<evidence type="ECO:0000313" key="3">
    <source>
        <dbReference type="EMBL" id="KAL3387056.1"/>
    </source>
</evidence>
<feature type="domain" description="Replication protein A OB" evidence="2">
    <location>
        <begin position="140"/>
        <end position="236"/>
    </location>
</feature>
<evidence type="ECO:0000259" key="2">
    <source>
        <dbReference type="Pfam" id="PF16900"/>
    </source>
</evidence>
<comment type="caution">
    <text evidence="3">The sequence shown here is derived from an EMBL/GenBank/DDBJ whole genome shotgun (WGS) entry which is preliminary data.</text>
</comment>
<reference evidence="3 4" key="1">
    <citation type="journal article" date="2024" name="bioRxiv">
        <title>A reference genome for Trichogramma kaykai: A tiny desert-dwelling parasitoid wasp with competing sex-ratio distorters.</title>
        <authorList>
            <person name="Culotta J."/>
            <person name="Lindsey A.R."/>
        </authorList>
    </citation>
    <scope>NUCLEOTIDE SEQUENCE [LARGE SCALE GENOMIC DNA]</scope>
    <source>
        <strain evidence="3 4">KSX58</strain>
    </source>
</reference>
<evidence type="ECO:0000256" key="1">
    <source>
        <dbReference type="ARBA" id="ARBA00023125"/>
    </source>
</evidence>
<dbReference type="Pfam" id="PF16900">
    <property type="entry name" value="REPA_OB_2"/>
    <property type="match status" value="1"/>
</dbReference>
<proteinExistence type="predicted"/>
<dbReference type="InterPro" id="IPR031657">
    <property type="entry name" value="REPA_OB_2"/>
</dbReference>
<dbReference type="Gene3D" id="2.40.50.140">
    <property type="entry name" value="Nucleic acid-binding proteins"/>
    <property type="match status" value="2"/>
</dbReference>
<sequence>MPADTRYSVGRGFDPHRANFRGSFFRLVRSSPCPRWSGYHSKRRPGLCHQPPKRWIFQDDTGPIRCTAYDEAAKTLEPIIKAGLMIQIHNAIIKPANKSFNPTGNRYELAITNNTMIREVTDIPPDNVIIKNSISYLKFSDIDDVSISSAFNVTGIVKKIDQPTHVTTKADKLLSKRNVMFIDEFKNKAIVTAWGDLTAGLTWKQRDVVALQGVGLNDFNGMRNIKLYSSTIVNINDNSDESEKLQDKIESVMLT</sequence>
<dbReference type="Proteomes" id="UP001627154">
    <property type="component" value="Unassembled WGS sequence"/>
</dbReference>
<keyword evidence="4" id="KW-1185">Reference proteome</keyword>
<dbReference type="EMBL" id="JBJJXI010000141">
    <property type="protein sequence ID" value="KAL3387056.1"/>
    <property type="molecule type" value="Genomic_DNA"/>
</dbReference>
<dbReference type="AlphaFoldDB" id="A0ABD2W377"/>
<dbReference type="SUPFAM" id="SSF50249">
    <property type="entry name" value="Nucleic acid-binding proteins"/>
    <property type="match status" value="2"/>
</dbReference>
<gene>
    <name evidence="3" type="ORF">TKK_017633</name>
</gene>
<evidence type="ECO:0000313" key="4">
    <source>
        <dbReference type="Proteomes" id="UP001627154"/>
    </source>
</evidence>
<dbReference type="GO" id="GO:0003677">
    <property type="term" value="F:DNA binding"/>
    <property type="evidence" value="ECO:0007669"/>
    <property type="project" value="UniProtKB-KW"/>
</dbReference>
<accession>A0ABD2W377</accession>
<keyword evidence="1" id="KW-0238">DNA-binding</keyword>
<name>A0ABD2W377_9HYME</name>
<organism evidence="3 4">
    <name type="scientific">Trichogramma kaykai</name>
    <dbReference type="NCBI Taxonomy" id="54128"/>
    <lineage>
        <taxon>Eukaryota</taxon>
        <taxon>Metazoa</taxon>
        <taxon>Ecdysozoa</taxon>
        <taxon>Arthropoda</taxon>
        <taxon>Hexapoda</taxon>
        <taxon>Insecta</taxon>
        <taxon>Pterygota</taxon>
        <taxon>Neoptera</taxon>
        <taxon>Endopterygota</taxon>
        <taxon>Hymenoptera</taxon>
        <taxon>Apocrita</taxon>
        <taxon>Proctotrupomorpha</taxon>
        <taxon>Chalcidoidea</taxon>
        <taxon>Trichogrammatidae</taxon>
        <taxon>Trichogramma</taxon>
    </lineage>
</organism>